<protein>
    <submittedName>
        <fullName evidence="2">Uncharacterized protein</fullName>
    </submittedName>
</protein>
<gene>
    <name evidence="2" type="ORF">LCGC14_0623010</name>
</gene>
<feature type="compositionally biased region" description="Basic residues" evidence="1">
    <location>
        <begin position="1"/>
        <end position="13"/>
    </location>
</feature>
<feature type="compositionally biased region" description="Low complexity" evidence="1">
    <location>
        <begin position="14"/>
        <end position="28"/>
    </location>
</feature>
<dbReference type="EMBL" id="LAZR01001064">
    <property type="protein sequence ID" value="KKN51404.1"/>
    <property type="molecule type" value="Genomic_DNA"/>
</dbReference>
<dbReference type="AlphaFoldDB" id="A0A0F9R998"/>
<evidence type="ECO:0000256" key="1">
    <source>
        <dbReference type="SAM" id="MobiDB-lite"/>
    </source>
</evidence>
<feature type="region of interest" description="Disordered" evidence="1">
    <location>
        <begin position="141"/>
        <end position="194"/>
    </location>
</feature>
<feature type="compositionally biased region" description="Polar residues" evidence="1">
    <location>
        <begin position="145"/>
        <end position="162"/>
    </location>
</feature>
<accession>A0A0F9R998</accession>
<reference evidence="2" key="1">
    <citation type="journal article" date="2015" name="Nature">
        <title>Complex archaea that bridge the gap between prokaryotes and eukaryotes.</title>
        <authorList>
            <person name="Spang A."/>
            <person name="Saw J.H."/>
            <person name="Jorgensen S.L."/>
            <person name="Zaremba-Niedzwiedzka K."/>
            <person name="Martijn J."/>
            <person name="Lind A.E."/>
            <person name="van Eijk R."/>
            <person name="Schleper C."/>
            <person name="Guy L."/>
            <person name="Ettema T.J."/>
        </authorList>
    </citation>
    <scope>NUCLEOTIDE SEQUENCE</scope>
</reference>
<organism evidence="2">
    <name type="scientific">marine sediment metagenome</name>
    <dbReference type="NCBI Taxonomy" id="412755"/>
    <lineage>
        <taxon>unclassified sequences</taxon>
        <taxon>metagenomes</taxon>
        <taxon>ecological metagenomes</taxon>
    </lineage>
</organism>
<name>A0A0F9R998_9ZZZZ</name>
<feature type="region of interest" description="Disordered" evidence="1">
    <location>
        <begin position="1"/>
        <end position="50"/>
    </location>
</feature>
<proteinExistence type="predicted"/>
<sequence>MAGKKMTKKRRSKPVPAVAEAPNEASVNRPKVKTGTAERRATTGPTRSSVKDRSGLWVALSGRMAQYGTVKVERPGQVIRQQFLKNDDLLLKHRYVRLLEEHEEIRECESCGLLFLGSVTAGPFKLHLDFARHDSEQMDLDAGLKSQSAGGRSDESSANLDSDSGKEWDIEEEGAPPPTKLEDENPQGVRVSMG</sequence>
<comment type="caution">
    <text evidence="2">The sequence shown here is derived from an EMBL/GenBank/DDBJ whole genome shotgun (WGS) entry which is preliminary data.</text>
</comment>
<evidence type="ECO:0000313" key="2">
    <source>
        <dbReference type="EMBL" id="KKN51404.1"/>
    </source>
</evidence>